<dbReference type="GO" id="GO:0030154">
    <property type="term" value="P:cell differentiation"/>
    <property type="evidence" value="ECO:0007669"/>
    <property type="project" value="TreeGrafter"/>
</dbReference>
<feature type="domain" description="Protein kinase" evidence="7">
    <location>
        <begin position="26"/>
        <end position="340"/>
    </location>
</feature>
<keyword evidence="5" id="KW-0418">Kinase</keyword>
<keyword evidence="4" id="KW-0547">Nucleotide-binding</keyword>
<evidence type="ECO:0000259" key="7">
    <source>
        <dbReference type="PROSITE" id="PS50011"/>
    </source>
</evidence>
<keyword evidence="9" id="KW-1185">Reference proteome</keyword>
<dbReference type="Proteomes" id="UP000008068">
    <property type="component" value="Unassembled WGS sequence"/>
</dbReference>
<dbReference type="GO" id="GO:0090090">
    <property type="term" value="P:negative regulation of canonical Wnt signaling pathway"/>
    <property type="evidence" value="ECO:0007669"/>
    <property type="project" value="TreeGrafter"/>
</dbReference>
<dbReference type="SMART" id="SM00220">
    <property type="entry name" value="S_TKc"/>
    <property type="match status" value="1"/>
</dbReference>
<evidence type="ECO:0000256" key="3">
    <source>
        <dbReference type="ARBA" id="ARBA00022679"/>
    </source>
</evidence>
<dbReference type="PANTHER" id="PTHR24057">
    <property type="entry name" value="GLYCOGEN SYNTHASE KINASE-3 ALPHA"/>
    <property type="match status" value="1"/>
</dbReference>
<dbReference type="GO" id="GO:0070507">
    <property type="term" value="P:regulation of microtubule cytoskeleton organization"/>
    <property type="evidence" value="ECO:0007669"/>
    <property type="project" value="TreeGrafter"/>
</dbReference>
<dbReference type="AlphaFoldDB" id="G0MQ33"/>
<evidence type="ECO:0000313" key="9">
    <source>
        <dbReference type="Proteomes" id="UP000008068"/>
    </source>
</evidence>
<dbReference type="STRING" id="135651.G0MQ33"/>
<evidence type="ECO:0000313" key="8">
    <source>
        <dbReference type="EMBL" id="EGT41014.1"/>
    </source>
</evidence>
<dbReference type="GO" id="GO:0007165">
    <property type="term" value="P:signal transduction"/>
    <property type="evidence" value="ECO:0007669"/>
    <property type="project" value="TreeGrafter"/>
</dbReference>
<dbReference type="InterPro" id="IPR011009">
    <property type="entry name" value="Kinase-like_dom_sf"/>
</dbReference>
<dbReference type="InterPro" id="IPR008271">
    <property type="entry name" value="Ser/Thr_kinase_AS"/>
</dbReference>
<dbReference type="HOGENOM" id="CLU_000288_181_20_1"/>
<dbReference type="Gene3D" id="1.10.510.10">
    <property type="entry name" value="Transferase(Phosphotransferase) domain 1"/>
    <property type="match status" value="1"/>
</dbReference>
<sequence length="379" mass="43764">MDDSFRFTDEIVAQCSSDNKDVHLTVSQMRLLDSGYFSNVYSGVAKADSSHEMNIVIKKTWHLKTCRFRELDILRSLGNFQHKNVAQLLYSYTTEHEARVCLSLIFEYEPQNLYQFLKENNRRLDIFEVKLITWQLFRGQYHIQKSNICHCDIKPQNLLYNADTGHLKICDFGFASTLSATTPLASYHVTRYYRPPELLLGSKFKFYSCDVDVWSCGCVFGELLKGGVFLAGNSATNQAKLIFDALGCPTEEDLTAMQVSNTEYQEIMTGYRPDPAGRTRNFSFLYDQTVNTQWDRRTFVRNNKINEREMRESVDLLRQILVYNPERRLSGINLLTNEYFDDLFFSNMMRSNGRVPCLSLADFQAVETGDETVSQESTA</sequence>
<keyword evidence="2" id="KW-0723">Serine/threonine-protein kinase</keyword>
<keyword evidence="6" id="KW-0067">ATP-binding</keyword>
<dbReference type="GO" id="GO:0030424">
    <property type="term" value="C:axon"/>
    <property type="evidence" value="ECO:0007669"/>
    <property type="project" value="TreeGrafter"/>
</dbReference>
<dbReference type="GO" id="GO:0004674">
    <property type="term" value="F:protein serine/threonine kinase activity"/>
    <property type="evidence" value="ECO:0007669"/>
    <property type="project" value="UniProtKB-KW"/>
</dbReference>
<dbReference type="GO" id="GO:0032436">
    <property type="term" value="P:positive regulation of proteasomal ubiquitin-dependent protein catabolic process"/>
    <property type="evidence" value="ECO:0007669"/>
    <property type="project" value="TreeGrafter"/>
</dbReference>
<proteinExistence type="inferred from homology"/>
<dbReference type="SUPFAM" id="SSF56112">
    <property type="entry name" value="Protein kinase-like (PK-like)"/>
    <property type="match status" value="1"/>
</dbReference>
<dbReference type="FunCoup" id="G0MQ33">
    <property type="interactions" value="219"/>
</dbReference>
<dbReference type="PROSITE" id="PS00108">
    <property type="entry name" value="PROTEIN_KINASE_ST"/>
    <property type="match status" value="1"/>
</dbReference>
<dbReference type="EMBL" id="GL379806">
    <property type="protein sequence ID" value="EGT41014.1"/>
    <property type="molecule type" value="Genomic_DNA"/>
</dbReference>
<dbReference type="eggNOG" id="KOG0658">
    <property type="taxonomic scope" value="Eukaryota"/>
</dbReference>
<evidence type="ECO:0000256" key="4">
    <source>
        <dbReference type="ARBA" id="ARBA00022741"/>
    </source>
</evidence>
<dbReference type="Gene3D" id="3.30.200.20">
    <property type="entry name" value="Phosphorylase Kinase, domain 1"/>
    <property type="match status" value="1"/>
</dbReference>
<comment type="similarity">
    <text evidence="1">Belongs to the protein kinase superfamily. CMGC Ser/Thr protein kinase family. GSK-3 subfamily.</text>
</comment>
<reference evidence="9" key="1">
    <citation type="submission" date="2011-07" db="EMBL/GenBank/DDBJ databases">
        <authorList>
            <consortium name="Caenorhabditis brenneri Sequencing and Analysis Consortium"/>
            <person name="Wilson R.K."/>
        </authorList>
    </citation>
    <scope>NUCLEOTIDE SEQUENCE [LARGE SCALE GENOMIC DNA]</scope>
    <source>
        <strain evidence="9">PB2801</strain>
    </source>
</reference>
<dbReference type="OrthoDB" id="272141at2759"/>
<evidence type="ECO:0000256" key="2">
    <source>
        <dbReference type="ARBA" id="ARBA00022527"/>
    </source>
</evidence>
<protein>
    <recommendedName>
        <fullName evidence="7">Protein kinase domain-containing protein</fullName>
    </recommendedName>
</protein>
<dbReference type="PANTHER" id="PTHR24057:SF18">
    <property type="entry name" value="SERINE_THREONINE-PROTEIN KINASE R03D7.5-RELATED"/>
    <property type="match status" value="1"/>
</dbReference>
<accession>G0MQ33</accession>
<dbReference type="InterPro" id="IPR000719">
    <property type="entry name" value="Prot_kinase_dom"/>
</dbReference>
<dbReference type="GO" id="GO:0005634">
    <property type="term" value="C:nucleus"/>
    <property type="evidence" value="ECO:0007669"/>
    <property type="project" value="TreeGrafter"/>
</dbReference>
<gene>
    <name evidence="8" type="ORF">CAEBREN_03596</name>
</gene>
<dbReference type="InterPro" id="IPR050591">
    <property type="entry name" value="GSK-3"/>
</dbReference>
<dbReference type="GO" id="GO:0005524">
    <property type="term" value="F:ATP binding"/>
    <property type="evidence" value="ECO:0007669"/>
    <property type="project" value="UniProtKB-KW"/>
</dbReference>
<evidence type="ECO:0000256" key="6">
    <source>
        <dbReference type="ARBA" id="ARBA00022840"/>
    </source>
</evidence>
<dbReference type="GO" id="GO:0005829">
    <property type="term" value="C:cytosol"/>
    <property type="evidence" value="ECO:0007669"/>
    <property type="project" value="TreeGrafter"/>
</dbReference>
<dbReference type="InParanoid" id="G0MQ33"/>
<name>G0MQ33_CAEBE</name>
<evidence type="ECO:0000256" key="5">
    <source>
        <dbReference type="ARBA" id="ARBA00022777"/>
    </source>
</evidence>
<evidence type="ECO:0000256" key="1">
    <source>
        <dbReference type="ARBA" id="ARBA00005527"/>
    </source>
</evidence>
<dbReference type="Pfam" id="PF00069">
    <property type="entry name" value="Pkinase"/>
    <property type="match status" value="1"/>
</dbReference>
<organism evidence="9">
    <name type="scientific">Caenorhabditis brenneri</name>
    <name type="common">Nematode worm</name>
    <dbReference type="NCBI Taxonomy" id="135651"/>
    <lineage>
        <taxon>Eukaryota</taxon>
        <taxon>Metazoa</taxon>
        <taxon>Ecdysozoa</taxon>
        <taxon>Nematoda</taxon>
        <taxon>Chromadorea</taxon>
        <taxon>Rhabditida</taxon>
        <taxon>Rhabditina</taxon>
        <taxon>Rhabditomorpha</taxon>
        <taxon>Rhabditoidea</taxon>
        <taxon>Rhabditidae</taxon>
        <taxon>Peloderinae</taxon>
        <taxon>Caenorhabditis</taxon>
    </lineage>
</organism>
<dbReference type="PROSITE" id="PS50011">
    <property type="entry name" value="PROTEIN_KINASE_DOM"/>
    <property type="match status" value="1"/>
</dbReference>
<keyword evidence="3" id="KW-0808">Transferase</keyword>